<evidence type="ECO:0000313" key="3">
    <source>
        <dbReference type="Proteomes" id="UP000004662"/>
    </source>
</evidence>
<dbReference type="Proteomes" id="UP000004662">
    <property type="component" value="Chromosome"/>
</dbReference>
<keyword evidence="1" id="KW-0732">Signal</keyword>
<gene>
    <name evidence="2" type="ORF">DFW101_0204</name>
</gene>
<protein>
    <recommendedName>
        <fullName evidence="4">DUF5667 domain-containing protein</fullName>
    </recommendedName>
</protein>
<keyword evidence="3" id="KW-1185">Reference proteome</keyword>
<feature type="chain" id="PRO_5003503519" description="DUF5667 domain-containing protein" evidence="1">
    <location>
        <begin position="26"/>
        <end position="151"/>
    </location>
</feature>
<sequence length="151" mass="17168">MRTRLSFPCALCLAMVMATAPQAFGASKHFRVSFEHFNEYAGKAADLYFKASQPGEKNVLSHLTAISAIYAEKAYAVMNMADVLEHMAAKRDQTYVRERLREVKRLTLANLPQDIKLLADLVENQENEDLRSLGNQVVNEMRVFERNTENL</sequence>
<dbReference type="EMBL" id="CM001368">
    <property type="protein sequence ID" value="EHJ46221.1"/>
    <property type="molecule type" value="Genomic_DNA"/>
</dbReference>
<dbReference type="RefSeq" id="WP_009179675.1">
    <property type="nucleotide sequence ID" value="NZ_CM001368.1"/>
</dbReference>
<evidence type="ECO:0008006" key="4">
    <source>
        <dbReference type="Google" id="ProtNLM"/>
    </source>
</evidence>
<dbReference type="eggNOG" id="ENOG5031G66">
    <property type="taxonomic scope" value="Bacteria"/>
</dbReference>
<organism evidence="2 3">
    <name type="scientific">Solidesulfovibrio carbinoliphilus subsp. oakridgensis</name>
    <dbReference type="NCBI Taxonomy" id="694327"/>
    <lineage>
        <taxon>Bacteria</taxon>
        <taxon>Pseudomonadati</taxon>
        <taxon>Thermodesulfobacteriota</taxon>
        <taxon>Desulfovibrionia</taxon>
        <taxon>Desulfovibrionales</taxon>
        <taxon>Desulfovibrionaceae</taxon>
        <taxon>Solidesulfovibrio</taxon>
    </lineage>
</organism>
<feature type="signal peptide" evidence="1">
    <location>
        <begin position="1"/>
        <end position="25"/>
    </location>
</feature>
<name>G7QCR5_9BACT</name>
<evidence type="ECO:0000313" key="2">
    <source>
        <dbReference type="EMBL" id="EHJ46221.1"/>
    </source>
</evidence>
<accession>G7QCR5</accession>
<dbReference type="OrthoDB" id="5456951at2"/>
<dbReference type="AlphaFoldDB" id="G7QCR5"/>
<evidence type="ECO:0000256" key="1">
    <source>
        <dbReference type="SAM" id="SignalP"/>
    </source>
</evidence>
<reference evidence="3" key="1">
    <citation type="journal article" date="2015" name="Genome Announc.">
        <title>High-Quality Draft Genome Sequence of Desulfovibrio carbinoliphilus FW-101-2B, an Organic Acid-Oxidizing Sulfate-Reducing Bacterium Isolated from Uranium(VI)-Contaminated Groundwater.</title>
        <authorList>
            <person name="Ramsay B.D."/>
            <person name="Hwang C."/>
            <person name="Woo H.L."/>
            <person name="Carroll S.L."/>
            <person name="Lucas S."/>
            <person name="Han J."/>
            <person name="Lapidus A.L."/>
            <person name="Cheng J.F."/>
            <person name="Goodwin L.A."/>
            <person name="Pitluck S."/>
            <person name="Peters L."/>
            <person name="Chertkov O."/>
            <person name="Held B."/>
            <person name="Detter J.C."/>
            <person name="Han C.S."/>
            <person name="Tapia R."/>
            <person name="Land M.L."/>
            <person name="Hauser L.J."/>
            <person name="Kyrpides N.C."/>
            <person name="Ivanova N.N."/>
            <person name="Mikhailova N."/>
            <person name="Pagani I."/>
            <person name="Woyke T."/>
            <person name="Arkin A.P."/>
            <person name="Dehal P."/>
            <person name="Chivian D."/>
            <person name="Criddle C.S."/>
            <person name="Wu W."/>
            <person name="Chakraborty R."/>
            <person name="Hazen T.C."/>
            <person name="Fields M.W."/>
        </authorList>
    </citation>
    <scope>NUCLEOTIDE SEQUENCE [LARGE SCALE GENOMIC DNA]</scope>
    <source>
        <strain evidence="3">FW-101-2B</strain>
    </source>
</reference>
<dbReference type="HOGENOM" id="CLU_1728469_0_0_7"/>
<proteinExistence type="predicted"/>